<proteinExistence type="predicted"/>
<dbReference type="CDD" id="cd10918">
    <property type="entry name" value="CE4_NodB_like_5s_6s"/>
    <property type="match status" value="1"/>
</dbReference>
<protein>
    <submittedName>
        <fullName evidence="4">Polysaccharide deacetylase family protein</fullName>
    </submittedName>
</protein>
<gene>
    <name evidence="4" type="ORF">PM085_05750</name>
</gene>
<dbReference type="PANTHER" id="PTHR34216">
    <property type="match status" value="1"/>
</dbReference>
<dbReference type="InterPro" id="IPR011330">
    <property type="entry name" value="Glyco_hydro/deAcase_b/a-brl"/>
</dbReference>
<dbReference type="PANTHER" id="PTHR34216:SF3">
    <property type="entry name" value="POLY-BETA-1,6-N-ACETYL-D-GLUCOSAMINE N-DEACETYLASE"/>
    <property type="match status" value="1"/>
</dbReference>
<dbReference type="Pfam" id="PF01522">
    <property type="entry name" value="Polysacc_deac_1"/>
    <property type="match status" value="1"/>
</dbReference>
<evidence type="ECO:0000256" key="1">
    <source>
        <dbReference type="ARBA" id="ARBA00004613"/>
    </source>
</evidence>
<evidence type="ECO:0000313" key="5">
    <source>
        <dbReference type="Proteomes" id="UP001210528"/>
    </source>
</evidence>
<sequence>MNRLHPSDAWRWLGSTTELAGLTRRFAGRRDFVLLFHSIGGIRGANYKPNVTVEQFDEIVGTLSERYQAVDLPELLVPSQDTRFAVTFDDGFRSVYTSAFRILRAYEVPATVYICPEFIGDQNCELLRSRHGLRESATDVMMTEEQVQQTVESELFTVGNHTATHADLADVDAERLIQEIVGGKQQLESDFDTEIERFSYPYGSMTEEAVDIVSQHHSIAVCSRRGLLTASPNRFRIPRLDGNRQASSLYLETTDYGEIVRSIGRRLLNRL</sequence>
<keyword evidence="5" id="KW-1185">Reference proteome</keyword>
<dbReference type="Gene3D" id="3.20.20.370">
    <property type="entry name" value="Glycoside hydrolase/deacetylase"/>
    <property type="match status" value="1"/>
</dbReference>
<dbReference type="EMBL" id="JAQLUK010000004">
    <property type="protein sequence ID" value="MDB2291789.1"/>
    <property type="molecule type" value="Genomic_DNA"/>
</dbReference>
<dbReference type="RefSeq" id="WP_271940916.1">
    <property type="nucleotide sequence ID" value="NZ_JAQLTZ010000002.1"/>
</dbReference>
<feature type="domain" description="NodB homology" evidence="3">
    <location>
        <begin position="82"/>
        <end position="271"/>
    </location>
</feature>
<evidence type="ECO:0000259" key="3">
    <source>
        <dbReference type="PROSITE" id="PS51677"/>
    </source>
</evidence>
<reference evidence="4 5" key="1">
    <citation type="submission" date="2023-01" db="EMBL/GenBank/DDBJ databases">
        <title>Halorubrum ezzemoulense from Santa Pola, Spain.</title>
        <authorList>
            <person name="Feng Y."/>
            <person name="Louyakis A.S."/>
            <person name="Gogarten J.P."/>
        </authorList>
    </citation>
    <scope>NUCLEOTIDE SEQUENCE [LARGE SCALE GENOMIC DNA]</scope>
    <source>
        <strain evidence="4 5">AMM015</strain>
    </source>
</reference>
<evidence type="ECO:0000313" key="4">
    <source>
        <dbReference type="EMBL" id="MDB2291789.1"/>
    </source>
</evidence>
<comment type="subcellular location">
    <subcellularLocation>
        <location evidence="1">Secreted</location>
    </subcellularLocation>
</comment>
<accession>A0ABT4Z0U1</accession>
<name>A0ABT4Z0U1_HALEZ</name>
<dbReference type="InterPro" id="IPR002509">
    <property type="entry name" value="NODB_dom"/>
</dbReference>
<dbReference type="Proteomes" id="UP001210528">
    <property type="component" value="Unassembled WGS sequence"/>
</dbReference>
<dbReference type="SUPFAM" id="SSF88713">
    <property type="entry name" value="Glycoside hydrolase/deacetylase"/>
    <property type="match status" value="1"/>
</dbReference>
<organism evidence="4 5">
    <name type="scientific">Halorubrum ezzemoulense</name>
    <name type="common">Halorubrum chaoviator</name>
    <dbReference type="NCBI Taxonomy" id="337243"/>
    <lineage>
        <taxon>Archaea</taxon>
        <taxon>Methanobacteriati</taxon>
        <taxon>Methanobacteriota</taxon>
        <taxon>Stenosarchaea group</taxon>
        <taxon>Halobacteria</taxon>
        <taxon>Halobacteriales</taxon>
        <taxon>Haloferacaceae</taxon>
        <taxon>Halorubrum</taxon>
    </lineage>
</organism>
<dbReference type="PROSITE" id="PS51677">
    <property type="entry name" value="NODB"/>
    <property type="match status" value="1"/>
</dbReference>
<dbReference type="InterPro" id="IPR051398">
    <property type="entry name" value="Polysacch_Deacetylase"/>
</dbReference>
<evidence type="ECO:0000256" key="2">
    <source>
        <dbReference type="ARBA" id="ARBA00022729"/>
    </source>
</evidence>
<comment type="caution">
    <text evidence="4">The sequence shown here is derived from an EMBL/GenBank/DDBJ whole genome shotgun (WGS) entry which is preliminary data.</text>
</comment>
<keyword evidence="2" id="KW-0732">Signal</keyword>